<dbReference type="STRING" id="361077.A0A152A7D0"/>
<dbReference type="GO" id="GO:0004315">
    <property type="term" value="F:3-oxoacyl-[acyl-carrier-protein] synthase activity"/>
    <property type="evidence" value="ECO:0007669"/>
    <property type="project" value="InterPro"/>
</dbReference>
<name>A0A152A7D0_TIELA</name>
<keyword evidence="4" id="KW-0808">Transferase</keyword>
<dbReference type="InterPro" id="IPR013154">
    <property type="entry name" value="ADH-like_N"/>
</dbReference>
<dbReference type="InterPro" id="IPR016036">
    <property type="entry name" value="Malonyl_transacylase_ACP-bd"/>
</dbReference>
<dbReference type="InterPro" id="IPR016039">
    <property type="entry name" value="Thiolase-like"/>
</dbReference>
<comment type="caution">
    <text evidence="8">The sequence shown here is derived from an EMBL/GenBank/DDBJ whole genome shotgun (WGS) entry which is preliminary data.</text>
</comment>
<evidence type="ECO:0000256" key="2">
    <source>
        <dbReference type="ARBA" id="ARBA00022450"/>
    </source>
</evidence>
<dbReference type="Pfam" id="PF13602">
    <property type="entry name" value="ADH_zinc_N_2"/>
    <property type="match status" value="1"/>
</dbReference>
<dbReference type="PROSITE" id="PS00606">
    <property type="entry name" value="KS3_1"/>
    <property type="match status" value="1"/>
</dbReference>
<evidence type="ECO:0000256" key="3">
    <source>
        <dbReference type="ARBA" id="ARBA00022553"/>
    </source>
</evidence>
<dbReference type="GO" id="GO:0006633">
    <property type="term" value="P:fatty acid biosynthetic process"/>
    <property type="evidence" value="ECO:0007669"/>
    <property type="project" value="InterPro"/>
</dbReference>
<dbReference type="InterPro" id="IPR049900">
    <property type="entry name" value="PKS_mFAS_DH"/>
</dbReference>
<keyword evidence="2" id="KW-0596">Phosphopantetheine</keyword>
<dbReference type="PROSITE" id="PS52004">
    <property type="entry name" value="KS3_2"/>
    <property type="match status" value="1"/>
</dbReference>
<dbReference type="Pfam" id="PF00109">
    <property type="entry name" value="ketoacyl-synt"/>
    <property type="match status" value="1"/>
</dbReference>
<dbReference type="InterPro" id="IPR020843">
    <property type="entry name" value="ER"/>
</dbReference>
<dbReference type="Pfam" id="PF08659">
    <property type="entry name" value="KR"/>
    <property type="match status" value="1"/>
</dbReference>
<evidence type="ECO:0000256" key="1">
    <source>
        <dbReference type="ARBA" id="ARBA00001957"/>
    </source>
</evidence>
<dbReference type="InterPro" id="IPR042104">
    <property type="entry name" value="PKS_dehydratase_sf"/>
</dbReference>
<evidence type="ECO:0000256" key="5">
    <source>
        <dbReference type="PROSITE-ProRule" id="PRU01363"/>
    </source>
</evidence>
<feature type="domain" description="Ketosynthase family 3 (KS3)" evidence="6">
    <location>
        <begin position="9"/>
        <end position="434"/>
    </location>
</feature>
<feature type="domain" description="PKS/mFAS DH" evidence="7">
    <location>
        <begin position="938"/>
        <end position="1223"/>
    </location>
</feature>
<dbReference type="Pfam" id="PF23297">
    <property type="entry name" value="ACP_SdgA_C"/>
    <property type="match status" value="1"/>
</dbReference>
<dbReference type="InterPro" id="IPR009081">
    <property type="entry name" value="PP-bd_ACP"/>
</dbReference>
<dbReference type="Gene3D" id="3.40.47.10">
    <property type="match status" value="1"/>
</dbReference>
<dbReference type="InterPro" id="IPR049551">
    <property type="entry name" value="PKS_DH_C"/>
</dbReference>
<dbReference type="PANTHER" id="PTHR45681:SF6">
    <property type="entry name" value="POLYKETIDE SYNTHASE 37"/>
    <property type="match status" value="1"/>
</dbReference>
<feature type="region of interest" description="N-terminal hotdog fold" evidence="5">
    <location>
        <begin position="938"/>
        <end position="1063"/>
    </location>
</feature>
<dbReference type="InterPro" id="IPR013968">
    <property type="entry name" value="PKS_KR"/>
</dbReference>
<dbReference type="SUPFAM" id="SSF53901">
    <property type="entry name" value="Thiolase-like"/>
    <property type="match status" value="1"/>
</dbReference>
<dbReference type="InterPro" id="IPR050444">
    <property type="entry name" value="Polyketide_Synthase"/>
</dbReference>
<dbReference type="InterPro" id="IPR057326">
    <property type="entry name" value="KR_dom"/>
</dbReference>
<dbReference type="InterPro" id="IPR014043">
    <property type="entry name" value="Acyl_transferase_dom"/>
</dbReference>
<dbReference type="EMBL" id="LODT01000004">
    <property type="protein sequence ID" value="KYR01957.1"/>
    <property type="molecule type" value="Genomic_DNA"/>
</dbReference>
<dbReference type="SUPFAM" id="SSF50129">
    <property type="entry name" value="GroES-like"/>
    <property type="match status" value="1"/>
</dbReference>
<dbReference type="Gene3D" id="3.40.366.10">
    <property type="entry name" value="Malonyl-Coenzyme A Acyl Carrier Protein, domain 2"/>
    <property type="match status" value="1"/>
</dbReference>
<organism evidence="8 9">
    <name type="scientific">Tieghemostelium lacteum</name>
    <name type="common">Slime mold</name>
    <name type="synonym">Dictyostelium lacteum</name>
    <dbReference type="NCBI Taxonomy" id="361077"/>
    <lineage>
        <taxon>Eukaryota</taxon>
        <taxon>Amoebozoa</taxon>
        <taxon>Evosea</taxon>
        <taxon>Eumycetozoa</taxon>
        <taxon>Dictyostelia</taxon>
        <taxon>Dictyosteliales</taxon>
        <taxon>Raperosteliaceae</taxon>
        <taxon>Tieghemostelium</taxon>
    </lineage>
</organism>
<dbReference type="SMART" id="SM00829">
    <property type="entry name" value="PKS_ER"/>
    <property type="match status" value="1"/>
</dbReference>
<dbReference type="Pfam" id="PF00698">
    <property type="entry name" value="Acyl_transf_1"/>
    <property type="match status" value="1"/>
</dbReference>
<dbReference type="Pfam" id="PF16197">
    <property type="entry name" value="KAsynt_C_assoc"/>
    <property type="match status" value="1"/>
</dbReference>
<dbReference type="SUPFAM" id="SSF51735">
    <property type="entry name" value="NAD(P)-binding Rossmann-fold domains"/>
    <property type="match status" value="2"/>
</dbReference>
<dbReference type="InterPro" id="IPR020841">
    <property type="entry name" value="PKS_Beta-ketoAc_synthase_dom"/>
</dbReference>
<dbReference type="InParanoid" id="A0A152A7D0"/>
<dbReference type="InterPro" id="IPR036291">
    <property type="entry name" value="NAD(P)-bd_dom_sf"/>
</dbReference>
<dbReference type="FunFam" id="3.40.366.10:FF:000002">
    <property type="entry name" value="Probable polyketide synthase 2"/>
    <property type="match status" value="1"/>
</dbReference>
<evidence type="ECO:0000259" key="7">
    <source>
        <dbReference type="PROSITE" id="PS52019"/>
    </source>
</evidence>
<protein>
    <submittedName>
        <fullName evidence="8">Putative polyketide synthase</fullName>
    </submittedName>
</protein>
<dbReference type="Gene3D" id="3.30.70.250">
    <property type="entry name" value="Malonyl-CoA ACP transacylase, ACP-binding"/>
    <property type="match status" value="1"/>
</dbReference>
<dbReference type="SMART" id="SM00827">
    <property type="entry name" value="PKS_AT"/>
    <property type="match status" value="1"/>
</dbReference>
<dbReference type="PANTHER" id="PTHR45681">
    <property type="entry name" value="POLYKETIDE SYNTHASE 44-RELATED"/>
    <property type="match status" value="1"/>
</dbReference>
<dbReference type="Proteomes" id="UP000076078">
    <property type="component" value="Unassembled WGS sequence"/>
</dbReference>
<dbReference type="Gene3D" id="3.10.129.110">
    <property type="entry name" value="Polyketide synthase dehydratase"/>
    <property type="match status" value="1"/>
</dbReference>
<sequence length="2356" mass="267647">MVENKDNNNNDIAIIGIGCRLPGNSNSPLEFWNNLQNQQKPYDGIVEIPNERWSKSFNEQGVINGPRAGLIDMSHWKNFDSMFFGVSSKDSLMKDPQERLLLMVLWEALEDAHIKASELKGSDTSVFIGSMNQDYVGLDDDTLTNYSGKIASLSSLSNSLSFQYDFRGPSISLDTACSSSLNAIHLGCQSIITGQSQISVCGGVNAILDPAVSIGFTKLGLLGKSGISRTFDADADGYVRGEGAGLVILKKLSQAIEDQDRIYCIIKGSRSNSDGQNHKNFANQPSKISQFENISQTIKLSGVSAGDIQFFEAHGTSTPVGDPIEVEALSMVFKDNHSKDKPLYIGSLKSNIGHTESTAGVASLIKVAMMLKHRKLAPNTNFHTPNPKIDFEGWNINVVTQSMDITPYHNDKGIIMGINSFGLKGSNCCMIFQEFIDQNKQNRNTPLTIDNASPSQSKEYLIPFSVNSQVSFDKYHQSIVDIIENQNDSDEMKQQRFIDFVQYQCQSKDDQLKHRMMMTCKDWNDFKNKRNLTSNQSTSFDGIRPSIVFVFCGQGPQWKGMGEQLYNNNTVFKESIDKCDSMLQEYFGYSILQQLRSLSDQDKDQLIHQPILAQPSLFLIQYALIEYLKSWGIQPDAVVGHSFGELTSALCSNIISLSSAVKIVYHRSRCQQKTIGSGRMLSIGIGIEKYNEFKQQHKNHDNDELNDDIEIACFNSPDSIVVTGSEKSLRIIQDQLQEDGIFATMLGTPCSFHSSKQESIRDEMISILSDLPSSQNPVIPFFSTVTGDQVCGESFYNSEFIFQNLREPVKFNESILNISKFLQQQNNNNENNIEKSTIFIEISPHPTLSFYIPKSIQSNNNSNSKVICLPTLSKKVHDIDNIQSTLSQLYCNGIQLEFNSALFGQHQSNEYKDRVDWIPKYQWDSKEFWHAPAVVKKHLIPPRSLMGQQRSTGNLIFEVVIDLKKPTFHFLKGHVSRGQYLFPGCGYIDIILKQYPRQDLIIYNLSFEKPIKISEDIPVILQTSIQSTMTKNEFRIDFYYRYSNSETWIRSSHGRFGLRPQDYTPTQFDISKIQQECSFTTIKKKDVYERLAQIGLPYGPSFQKVQSISLSKDSYFATVSATNTHDDYYFNAATLDSSIHGGLSLLEPPQDIVFESVKNLQYFPSNITSDHPTTLYTHGKSHDQVADKTNSSVYVINPANGKILIKMQVQVASLIRVKISNFNNFKIKYPTNKLFKAYWQPKESILSSPTHHINHNSSIIQSSVNQLFNNLPITSISKHVIKILYFNNNNQHPSSIQQIVSTIESTIRTHPNHNNIEIEFTSLIPPIHNKDLQYKPQLPNITIKTRTMLSSGIDQFDIEKEHLNPVNYDLIILPMEEHQHNYILEVKRLLLPSGWLMLINDENGPNTVNSKNPLTSYLNEIGFQQIDFNKSITICQNGSLFNKNYTKSQDRMNYIITSQSPNIEEMESNLESIFRNQNKIVIDFNNEVEYEQFKMKVQQLNENDLIFFYGCDKHLTKDNYIYAVESYLKVDQYLHKNGFKGKYILLTMNSQGESVKNYLNGSLIGTFKYLVSEHIGDPYAFDFDEESIKSFEYSQLTRILFDNDIHDKDFIIRNGIVQIQRLFREYQSNESKGSYETDPTKLCIKCDPKLNYQLQSKKSLKANEIEVQVMAVGINFKDLMYFRALLPQGMYPDGYNVYNPPIGLECSGIVTRIGSDCKRLKIGDKVFGVTPNTLGSHVIGKEGSFNLKPDNISWSQAASIPLVYITSNYCLSQLNMARSVLIHSASGGVGLAVLNVLKWKQFKGKIFVSCGSPEKEEYLRNNYGDIITDYFNSRNHSFSTKIKQQYGGVDFIINTLSGDYVSSNFNCLTSVGRIFDLSVNHLIDNETLDLGQFQYAKGYQAVELTYTLMDEEDYYKLLFDEMTEAISKGELEMIPIREFQCNQAKEAIEEIGKSKHIGKLVVNMEQFNELVFNPMIQQMNDEHQHIPKDEYQLTYLRETILITGQSGITIPIIKWILQKRSPNLTNIVVLSISPLKWELEWLINYCKTSTTHLRIHFQQCDVSSKDEIKSSLDRIETQTGQHLNVKSVFHAATYYGYTEFEDLSLNELLNAHKPKAHGAINLHELSLELEWSLDNFFMFSTFSVQFGEQKDCPYTSSNWILDNIVKYRKSLGLSGTSINFGPLGGGGIVARRDIIARRLASEGLNVLSLPNTFGALDFCFNNQKSITNFFLGDADLYQLYSVEKPARTRIEHLIEKPDLLLQKMGNQQFINSNSNQNSNQNIYNTVVSIITEILSIETSSFNTDLKLKDYGIDSILTSQYQIKLIQHFPEASNLFSHHQLIANSTNFIIQKLSQKL</sequence>
<dbReference type="SMART" id="SM00822">
    <property type="entry name" value="PKS_KR"/>
    <property type="match status" value="1"/>
</dbReference>
<dbReference type="GO" id="GO:0016491">
    <property type="term" value="F:oxidoreductase activity"/>
    <property type="evidence" value="ECO:0007669"/>
    <property type="project" value="InterPro"/>
</dbReference>
<dbReference type="InterPro" id="IPR032821">
    <property type="entry name" value="PKS_assoc"/>
</dbReference>
<evidence type="ECO:0000256" key="4">
    <source>
        <dbReference type="ARBA" id="ARBA00022679"/>
    </source>
</evidence>
<feature type="region of interest" description="C-terminal hotdog fold" evidence="5">
    <location>
        <begin position="1078"/>
        <end position="1223"/>
    </location>
</feature>
<accession>A0A152A7D0</accession>
<dbReference type="CDD" id="cd05195">
    <property type="entry name" value="enoyl_red"/>
    <property type="match status" value="1"/>
</dbReference>
<dbReference type="Pfam" id="PF08240">
    <property type="entry name" value="ADH_N"/>
    <property type="match status" value="1"/>
</dbReference>
<dbReference type="Pfam" id="PF14765">
    <property type="entry name" value="PS-DH"/>
    <property type="match status" value="1"/>
</dbReference>
<keyword evidence="9" id="KW-1185">Reference proteome</keyword>
<dbReference type="InterPro" id="IPR016035">
    <property type="entry name" value="Acyl_Trfase/lysoPLipase"/>
</dbReference>
<dbReference type="SUPFAM" id="SSF55048">
    <property type="entry name" value="Probable ACP-binding domain of malonyl-CoA ACP transacylase"/>
    <property type="match status" value="1"/>
</dbReference>
<dbReference type="Gene3D" id="3.30.70.3290">
    <property type="match status" value="1"/>
</dbReference>
<dbReference type="SMART" id="SM00825">
    <property type="entry name" value="PKS_KS"/>
    <property type="match status" value="1"/>
</dbReference>
<evidence type="ECO:0000259" key="6">
    <source>
        <dbReference type="PROSITE" id="PS52004"/>
    </source>
</evidence>
<dbReference type="InterPro" id="IPR001227">
    <property type="entry name" value="Ac_transferase_dom_sf"/>
</dbReference>
<dbReference type="Gene3D" id="3.40.50.720">
    <property type="entry name" value="NAD(P)-binding Rossmann-like Domain"/>
    <property type="match status" value="2"/>
</dbReference>
<feature type="active site" description="Proton acceptor; for dehydratase activity" evidence="5">
    <location>
        <position position="974"/>
    </location>
</feature>
<dbReference type="Gene3D" id="3.90.180.10">
    <property type="entry name" value="Medium-chain alcohol dehydrogenases, catalytic domain"/>
    <property type="match status" value="1"/>
</dbReference>
<dbReference type="PROSITE" id="PS52019">
    <property type="entry name" value="PKS_MFAS_DH"/>
    <property type="match status" value="1"/>
</dbReference>
<reference evidence="8 9" key="1">
    <citation type="submission" date="2015-12" db="EMBL/GenBank/DDBJ databases">
        <title>Dictyostelia acquired genes for synthesis and detection of signals that induce cell-type specialization by lateral gene transfer from prokaryotes.</title>
        <authorList>
            <person name="Gloeckner G."/>
            <person name="Schaap P."/>
        </authorList>
    </citation>
    <scope>NUCLEOTIDE SEQUENCE [LARGE SCALE GENOMIC DNA]</scope>
    <source>
        <strain evidence="8 9">TK</strain>
    </source>
</reference>
<dbReference type="InterPro" id="IPR011032">
    <property type="entry name" value="GroES-like_sf"/>
</dbReference>
<dbReference type="OrthoDB" id="329835at2759"/>
<evidence type="ECO:0000313" key="9">
    <source>
        <dbReference type="Proteomes" id="UP000076078"/>
    </source>
</evidence>
<gene>
    <name evidence="8" type="ORF">DLAC_00748</name>
</gene>
<dbReference type="SUPFAM" id="SSF52151">
    <property type="entry name" value="FabD/lysophospholipase-like"/>
    <property type="match status" value="1"/>
</dbReference>
<comment type="cofactor">
    <cofactor evidence="1">
        <name>pantetheine 4'-phosphate</name>
        <dbReference type="ChEBI" id="CHEBI:47942"/>
    </cofactor>
</comment>
<dbReference type="Pfam" id="PF02801">
    <property type="entry name" value="Ketoacyl-synt_C"/>
    <property type="match status" value="1"/>
</dbReference>
<dbReference type="InterPro" id="IPR018201">
    <property type="entry name" value="Ketoacyl_synth_AS"/>
</dbReference>
<dbReference type="InterPro" id="IPR014031">
    <property type="entry name" value="Ketoacyl_synth_C"/>
</dbReference>
<dbReference type="InterPro" id="IPR014030">
    <property type="entry name" value="Ketoacyl_synth_N"/>
</dbReference>
<feature type="active site" description="Proton donor; for dehydratase activity" evidence="5">
    <location>
        <position position="1136"/>
    </location>
</feature>
<dbReference type="CDD" id="cd00833">
    <property type="entry name" value="PKS"/>
    <property type="match status" value="1"/>
</dbReference>
<evidence type="ECO:0000313" key="8">
    <source>
        <dbReference type="EMBL" id="KYR01957.1"/>
    </source>
</evidence>
<keyword evidence="3" id="KW-0597">Phosphoprotein</keyword>
<proteinExistence type="predicted"/>